<feature type="domain" description="Cation/H+ exchanger transmembrane" evidence="12">
    <location>
        <begin position="406"/>
        <end position="538"/>
    </location>
</feature>
<evidence type="ECO:0000256" key="1">
    <source>
        <dbReference type="ARBA" id="ARBA00004141"/>
    </source>
</evidence>
<evidence type="ECO:0000313" key="14">
    <source>
        <dbReference type="Proteomes" id="UP000190831"/>
    </source>
</evidence>
<organism evidence="13 14">
    <name type="scientific">Lachancea fermentati</name>
    <name type="common">Zygosaccharomyces fermentati</name>
    <dbReference type="NCBI Taxonomy" id="4955"/>
    <lineage>
        <taxon>Eukaryota</taxon>
        <taxon>Fungi</taxon>
        <taxon>Dikarya</taxon>
        <taxon>Ascomycota</taxon>
        <taxon>Saccharomycotina</taxon>
        <taxon>Saccharomycetes</taxon>
        <taxon>Saccharomycetales</taxon>
        <taxon>Saccharomycetaceae</taxon>
        <taxon>Lachancea</taxon>
    </lineage>
</organism>
<feature type="compositionally biased region" description="Polar residues" evidence="10">
    <location>
        <begin position="314"/>
        <end position="333"/>
    </location>
</feature>
<evidence type="ECO:0000256" key="2">
    <source>
        <dbReference type="ARBA" id="ARBA00022448"/>
    </source>
</evidence>
<accession>A0A1G4M980</accession>
<feature type="transmembrane region" description="Helical" evidence="11">
    <location>
        <begin position="430"/>
        <end position="453"/>
    </location>
</feature>
<dbReference type="PANTHER" id="PTHR43562:SF3">
    <property type="entry name" value="SODIUM ION_PROTON EXCHANGER (EUROFUNG)"/>
    <property type="match status" value="1"/>
</dbReference>
<evidence type="ECO:0000256" key="9">
    <source>
        <dbReference type="ARBA" id="ARBA00023201"/>
    </source>
</evidence>
<gene>
    <name evidence="13" type="ORF">LAFE_0C02916G</name>
</gene>
<evidence type="ECO:0000313" key="13">
    <source>
        <dbReference type="EMBL" id="SCW00380.1"/>
    </source>
</evidence>
<dbReference type="OMA" id="TWAITLC"/>
<dbReference type="EMBL" id="LT598485">
    <property type="protein sequence ID" value="SCW00380.1"/>
    <property type="molecule type" value="Genomic_DNA"/>
</dbReference>
<feature type="transmembrane region" description="Helical" evidence="11">
    <location>
        <begin position="190"/>
        <end position="215"/>
    </location>
</feature>
<feature type="transmembrane region" description="Helical" evidence="11">
    <location>
        <begin position="66"/>
        <end position="83"/>
    </location>
</feature>
<evidence type="ECO:0000256" key="11">
    <source>
        <dbReference type="SAM" id="Phobius"/>
    </source>
</evidence>
<keyword evidence="4 11" id="KW-0812">Transmembrane</keyword>
<evidence type="ECO:0000256" key="10">
    <source>
        <dbReference type="SAM" id="MobiDB-lite"/>
    </source>
</evidence>
<dbReference type="GO" id="GO:0015297">
    <property type="term" value="F:antiporter activity"/>
    <property type="evidence" value="ECO:0007669"/>
    <property type="project" value="UniProtKB-KW"/>
</dbReference>
<evidence type="ECO:0000256" key="7">
    <source>
        <dbReference type="ARBA" id="ARBA00023065"/>
    </source>
</evidence>
<feature type="transmembrane region" description="Helical" evidence="11">
    <location>
        <begin position="239"/>
        <end position="258"/>
    </location>
</feature>
<keyword evidence="14" id="KW-1185">Reference proteome</keyword>
<feature type="domain" description="Cation/H+ exchanger transmembrane" evidence="12">
    <location>
        <begin position="41"/>
        <end position="282"/>
    </location>
</feature>
<dbReference type="InterPro" id="IPR006153">
    <property type="entry name" value="Cation/H_exchanger_TM"/>
</dbReference>
<keyword evidence="9" id="KW-0739">Sodium transport</keyword>
<dbReference type="Pfam" id="PF00999">
    <property type="entry name" value="Na_H_Exchanger"/>
    <property type="match status" value="2"/>
</dbReference>
<keyword evidence="8 11" id="KW-0472">Membrane</keyword>
<evidence type="ECO:0000259" key="12">
    <source>
        <dbReference type="Pfam" id="PF00999"/>
    </source>
</evidence>
<comment type="subcellular location">
    <subcellularLocation>
        <location evidence="1">Membrane</location>
        <topology evidence="1">Multi-pass membrane protein</topology>
    </subcellularLocation>
</comment>
<feature type="transmembrane region" description="Helical" evidence="11">
    <location>
        <begin position="128"/>
        <end position="146"/>
    </location>
</feature>
<evidence type="ECO:0000256" key="3">
    <source>
        <dbReference type="ARBA" id="ARBA00022449"/>
    </source>
</evidence>
<dbReference type="Gene3D" id="1.20.1530.20">
    <property type="match status" value="2"/>
</dbReference>
<protein>
    <submittedName>
        <fullName evidence="13">LAFE_0C02916g1_1</fullName>
    </submittedName>
</protein>
<keyword evidence="6" id="KW-0915">Sodium</keyword>
<dbReference type="OrthoDB" id="1288932at2759"/>
<feature type="transmembrane region" description="Helical" evidence="11">
    <location>
        <begin position="12"/>
        <end position="29"/>
    </location>
</feature>
<feature type="transmembrane region" description="Helical" evidence="11">
    <location>
        <begin position="485"/>
        <end position="503"/>
    </location>
</feature>
<feature type="transmembrane region" description="Helical" evidence="11">
    <location>
        <begin position="515"/>
        <end position="536"/>
    </location>
</feature>
<dbReference type="GO" id="GO:0016020">
    <property type="term" value="C:membrane"/>
    <property type="evidence" value="ECO:0007669"/>
    <property type="project" value="UniProtKB-SubCell"/>
</dbReference>
<dbReference type="GO" id="GO:0006814">
    <property type="term" value="P:sodium ion transport"/>
    <property type="evidence" value="ECO:0007669"/>
    <property type="project" value="UniProtKB-KW"/>
</dbReference>
<proteinExistence type="predicted"/>
<dbReference type="InterPro" id="IPR038770">
    <property type="entry name" value="Na+/solute_symporter_sf"/>
</dbReference>
<feature type="region of interest" description="Disordered" evidence="10">
    <location>
        <begin position="303"/>
        <end position="335"/>
    </location>
</feature>
<dbReference type="GO" id="GO:1902600">
    <property type="term" value="P:proton transmembrane transport"/>
    <property type="evidence" value="ECO:0007669"/>
    <property type="project" value="InterPro"/>
</dbReference>
<sequence>MNQVSLPYEEPDIKVILILSSFLLILNIIGKALDNVIYCGLLGQIFIGVAWGVPGGGWLSLSTQESVVKFGYLGLILLVYEGGLSTDFYAMKSHFFRSVFLALTGIIAPIGLSFVLMKLAHADALQSFAAGASLCSTSLGTTLTVLKVSGLKQSRLGVVLTCAAMLDDVVGLVMAQIISNLGSGHSSFSAIIVVRPILVSIAFAVVVPLVCKFLVEPFAVKRLSYLLANYRFLPNKMQITFLTHTLVLVGFVVGSSYAGTSNLYAAYLAGASIGWYDSEVRKSFESTKCTTMVFIEKINNENDSSVGRERTERSSASPRNSESYNNSPINGSSLKLPKRPPFAALKHVKAILGHKYYTEGNTVSVQNNFGKSITSPEPNVMIESPHIEHVSGLDIWDNYYETPVLTVLRPFFFASIGFSIPIKDMFRGSIIWRGVIYAILMTVGKFICGAWLIRSTCFKSFKNEPEYACTFWSIRRARSFISPSIMGWAMVARGEIGFLIAALADSRDIFTSEQFLIVTWAIVICTIVGPIMVGWLTSKVRKIRQSEELDSGENGDPMEIWA</sequence>
<evidence type="ECO:0000256" key="5">
    <source>
        <dbReference type="ARBA" id="ARBA00022989"/>
    </source>
</evidence>
<feature type="transmembrane region" description="Helical" evidence="11">
    <location>
        <begin position="158"/>
        <end position="178"/>
    </location>
</feature>
<evidence type="ECO:0000256" key="8">
    <source>
        <dbReference type="ARBA" id="ARBA00023136"/>
    </source>
</evidence>
<evidence type="ECO:0000256" key="6">
    <source>
        <dbReference type="ARBA" id="ARBA00023053"/>
    </source>
</evidence>
<keyword evidence="3" id="KW-0050">Antiport</keyword>
<name>A0A1G4M980_LACFM</name>
<feature type="transmembrane region" description="Helical" evidence="11">
    <location>
        <begin position="95"/>
        <end position="116"/>
    </location>
</feature>
<keyword evidence="7" id="KW-0406">Ion transport</keyword>
<dbReference type="PANTHER" id="PTHR43562">
    <property type="entry name" value="NAPA-TYPE SODIUM/HYDROGEN ANTIPORTER"/>
    <property type="match status" value="1"/>
</dbReference>
<feature type="transmembrane region" description="Helical" evidence="11">
    <location>
        <begin position="36"/>
        <end position="54"/>
    </location>
</feature>
<keyword evidence="2" id="KW-0813">Transport</keyword>
<evidence type="ECO:0000256" key="4">
    <source>
        <dbReference type="ARBA" id="ARBA00022692"/>
    </source>
</evidence>
<keyword evidence="5 11" id="KW-1133">Transmembrane helix</keyword>
<dbReference type="AlphaFoldDB" id="A0A1G4M980"/>
<reference evidence="13 14" key="1">
    <citation type="submission" date="2016-03" db="EMBL/GenBank/DDBJ databases">
        <authorList>
            <person name="Devillers H."/>
        </authorList>
    </citation>
    <scope>NUCLEOTIDE SEQUENCE [LARGE SCALE GENOMIC DNA]</scope>
    <source>
        <strain evidence="13">CBS 6772</strain>
    </source>
</reference>
<dbReference type="Proteomes" id="UP000190831">
    <property type="component" value="Chromosome C"/>
</dbReference>